<accession>A0A8S5M067</accession>
<evidence type="ECO:0000259" key="1">
    <source>
        <dbReference type="Pfam" id="PF18789"/>
    </source>
</evidence>
<organism evidence="2">
    <name type="scientific">Siphoviridae sp. ctr0N4</name>
    <dbReference type="NCBI Taxonomy" id="2826473"/>
    <lineage>
        <taxon>Viruses</taxon>
        <taxon>Duplodnaviria</taxon>
        <taxon>Heunggongvirae</taxon>
        <taxon>Uroviricota</taxon>
        <taxon>Caudoviricetes</taxon>
    </lineage>
</organism>
<dbReference type="Pfam" id="PF18789">
    <property type="entry name" value="DarA_C"/>
    <property type="match status" value="1"/>
</dbReference>
<reference evidence="2" key="1">
    <citation type="journal article" date="2021" name="Proc. Natl. Acad. Sci. U.S.A.">
        <title>A Catalog of Tens of Thousands of Viruses from Human Metagenomes Reveals Hidden Associations with Chronic Diseases.</title>
        <authorList>
            <person name="Tisza M.J."/>
            <person name="Buck C.B."/>
        </authorList>
    </citation>
    <scope>NUCLEOTIDE SEQUENCE</scope>
    <source>
        <strain evidence="2">Ctr0N4</strain>
    </source>
</reference>
<evidence type="ECO:0000313" key="2">
    <source>
        <dbReference type="EMBL" id="DAD75598.1"/>
    </source>
</evidence>
<dbReference type="InterPro" id="IPR041501">
    <property type="entry name" value="DarA_C"/>
</dbReference>
<dbReference type="EMBL" id="BK014786">
    <property type="protein sequence ID" value="DAD75598.1"/>
    <property type="molecule type" value="Genomic_DNA"/>
</dbReference>
<sequence>MKQYRYYTMRQRPWSIPCGGLRSICDYRRRREVKTDVGRTHAWGYAQYDRQLTLEEIQSYELAYGGEVEE</sequence>
<feature type="domain" description="Defence against restriction A C-terminal" evidence="1">
    <location>
        <begin position="2"/>
        <end position="64"/>
    </location>
</feature>
<protein>
    <submittedName>
        <fullName evidence="2">Defence against restriction A C-terminal</fullName>
    </submittedName>
</protein>
<name>A0A8S5M067_9CAUD</name>
<proteinExistence type="predicted"/>